<protein>
    <submittedName>
        <fullName evidence="4">DNA processing protein</fullName>
    </submittedName>
</protein>
<dbReference type="InterPro" id="IPR057666">
    <property type="entry name" value="DrpA_SLOG"/>
</dbReference>
<sequence length="371" mass="39546">MNAREWLAVFALPGLGPQRLARIVAQAPEWPEGWLVLLPRQAATALRLWLEHPARSPLTPAIDSSLAWEQAAPEHTVLHRDHPDFPALLSEIPDPPAVLWAQGDLHALTRPGLAVVGSRRPTAEGAANARAFARELVQRGFCITSGMALGVDAEAQRAALDAGGASIAVLATGIDVIYPARHRELYQRLGSTPGGLLLAEHPPGTRAHPAFFPRRNRIVTGLSLGTLVVEAAEKSGSLVSARLTLEQGRELFALPASLHNVQARGSLQLLRTGATLVCESDDIVAELTQWAGHHPACQPPAAHAPAEPLDAQVDEPADELLAALSATPTPIDALVQQAGLTVGECQQRLLMLELDGHVAQQPGGWVRRARL</sequence>
<dbReference type="EMBL" id="LT670847">
    <property type="protein sequence ID" value="SHM10536.1"/>
    <property type="molecule type" value="Genomic_DNA"/>
</dbReference>
<dbReference type="Gene3D" id="1.10.10.10">
    <property type="entry name" value="Winged helix-like DNA-binding domain superfamily/Winged helix DNA-binding domain"/>
    <property type="match status" value="1"/>
</dbReference>
<name>A0A1M7G2X5_9GAMM</name>
<dbReference type="InterPro" id="IPR041614">
    <property type="entry name" value="DprA_WH"/>
</dbReference>
<accession>A0A1M7G2X5</accession>
<feature type="domain" description="Smf/DprA SLOG" evidence="2">
    <location>
        <begin position="77"/>
        <end position="287"/>
    </location>
</feature>
<dbReference type="PANTHER" id="PTHR43022">
    <property type="entry name" value="PROTEIN SMF"/>
    <property type="match status" value="1"/>
</dbReference>
<dbReference type="AlphaFoldDB" id="A0A1M7G2X5"/>
<dbReference type="Proteomes" id="UP000190911">
    <property type="component" value="Chromosome I"/>
</dbReference>
<dbReference type="STRING" id="29571.SAMN05878437_1240"/>
<reference evidence="4 5" key="1">
    <citation type="submission" date="2016-11" db="EMBL/GenBank/DDBJ databases">
        <authorList>
            <person name="Jaros S."/>
            <person name="Januszkiewicz K."/>
            <person name="Wedrychowicz H."/>
        </authorList>
    </citation>
    <scope>NUCLEOTIDE SEQUENCE [LARGE SCALE GENOMIC DNA]</scope>
    <source>
        <strain evidence="4 5">ACAM 12</strain>
    </source>
</reference>
<dbReference type="FunCoup" id="A0A1M7G2X5">
    <property type="interactions" value="339"/>
</dbReference>
<proteinExistence type="inferred from homology"/>
<evidence type="ECO:0000313" key="4">
    <source>
        <dbReference type="EMBL" id="SHM10536.1"/>
    </source>
</evidence>
<dbReference type="Pfam" id="PF17782">
    <property type="entry name" value="WHD_DprA"/>
    <property type="match status" value="1"/>
</dbReference>
<feature type="domain" description="DprA winged helix" evidence="3">
    <location>
        <begin position="305"/>
        <end position="364"/>
    </location>
</feature>
<evidence type="ECO:0000259" key="3">
    <source>
        <dbReference type="Pfam" id="PF17782"/>
    </source>
</evidence>
<organism evidence="4 5">
    <name type="scientific">Vreelandella subglaciescola</name>
    <dbReference type="NCBI Taxonomy" id="29571"/>
    <lineage>
        <taxon>Bacteria</taxon>
        <taxon>Pseudomonadati</taxon>
        <taxon>Pseudomonadota</taxon>
        <taxon>Gammaproteobacteria</taxon>
        <taxon>Oceanospirillales</taxon>
        <taxon>Halomonadaceae</taxon>
        <taxon>Vreelandella</taxon>
    </lineage>
</organism>
<dbReference type="NCBIfam" id="TIGR00732">
    <property type="entry name" value="dprA"/>
    <property type="match status" value="1"/>
</dbReference>
<dbReference type="InterPro" id="IPR036388">
    <property type="entry name" value="WH-like_DNA-bd_sf"/>
</dbReference>
<evidence type="ECO:0000256" key="1">
    <source>
        <dbReference type="ARBA" id="ARBA00006525"/>
    </source>
</evidence>
<dbReference type="Gene3D" id="3.40.50.450">
    <property type="match status" value="1"/>
</dbReference>
<comment type="similarity">
    <text evidence="1">Belongs to the DprA/Smf family.</text>
</comment>
<dbReference type="SUPFAM" id="SSF102405">
    <property type="entry name" value="MCP/YpsA-like"/>
    <property type="match status" value="1"/>
</dbReference>
<evidence type="ECO:0000313" key="5">
    <source>
        <dbReference type="Proteomes" id="UP000190911"/>
    </source>
</evidence>
<keyword evidence="5" id="KW-1185">Reference proteome</keyword>
<dbReference type="InterPro" id="IPR003488">
    <property type="entry name" value="DprA"/>
</dbReference>
<dbReference type="Pfam" id="PF02481">
    <property type="entry name" value="DNA_processg_A"/>
    <property type="match status" value="1"/>
</dbReference>
<dbReference type="PANTHER" id="PTHR43022:SF1">
    <property type="entry name" value="PROTEIN SMF"/>
    <property type="match status" value="1"/>
</dbReference>
<dbReference type="OrthoDB" id="9785707at2"/>
<evidence type="ECO:0000259" key="2">
    <source>
        <dbReference type="Pfam" id="PF02481"/>
    </source>
</evidence>
<gene>
    <name evidence="4" type="ORF">SAMN05878437_1240</name>
</gene>
<dbReference type="GO" id="GO:0009294">
    <property type="term" value="P:DNA-mediated transformation"/>
    <property type="evidence" value="ECO:0007669"/>
    <property type="project" value="InterPro"/>
</dbReference>
<dbReference type="InParanoid" id="A0A1M7G2X5"/>
<dbReference type="RefSeq" id="WP_079552153.1">
    <property type="nucleotide sequence ID" value="NZ_LT670847.1"/>
</dbReference>